<dbReference type="InterPro" id="IPR016181">
    <property type="entry name" value="Acyl_CoA_acyltransferase"/>
</dbReference>
<evidence type="ECO:0008006" key="3">
    <source>
        <dbReference type="Google" id="ProtNLM"/>
    </source>
</evidence>
<dbReference type="RefSeq" id="WP_099154863.1">
    <property type="nucleotide sequence ID" value="NZ_PDUD01000050.1"/>
</dbReference>
<gene>
    <name evidence="1" type="ORF">CRP01_35610</name>
</gene>
<evidence type="ECO:0000313" key="1">
    <source>
        <dbReference type="EMBL" id="PHN01678.1"/>
    </source>
</evidence>
<reference evidence="1 2" key="1">
    <citation type="submission" date="2017-10" db="EMBL/GenBank/DDBJ databases">
        <title>The draft genome sequence of Lewinella nigricans NBRC 102662.</title>
        <authorList>
            <person name="Wang K."/>
        </authorList>
    </citation>
    <scope>NUCLEOTIDE SEQUENCE [LARGE SCALE GENOMIC DNA]</scope>
    <source>
        <strain evidence="1 2">NBRC 102662</strain>
    </source>
</reference>
<accession>A0A2D0MZX5</accession>
<dbReference type="EMBL" id="PDUD01000050">
    <property type="protein sequence ID" value="PHN01678.1"/>
    <property type="molecule type" value="Genomic_DNA"/>
</dbReference>
<organism evidence="1 2">
    <name type="scientific">Flavilitoribacter nigricans (strain ATCC 23147 / DSM 23189 / NBRC 102662 / NCIMB 1420 / SS-2)</name>
    <name type="common">Lewinella nigricans</name>
    <dbReference type="NCBI Taxonomy" id="1122177"/>
    <lineage>
        <taxon>Bacteria</taxon>
        <taxon>Pseudomonadati</taxon>
        <taxon>Bacteroidota</taxon>
        <taxon>Saprospiria</taxon>
        <taxon>Saprospirales</taxon>
        <taxon>Lewinellaceae</taxon>
        <taxon>Flavilitoribacter</taxon>
    </lineage>
</organism>
<name>A0A2D0MZX5_FLAN2</name>
<proteinExistence type="predicted"/>
<dbReference type="Proteomes" id="UP000223913">
    <property type="component" value="Unassembled WGS sequence"/>
</dbReference>
<sequence>MSNETVYYNAYSGMPLRDRIAVVQFLEQHEKTEKKENICEALDYALKVKPSFGGFILVARENGKIRGVIVSNCTGMTGYNASHLFVFATYNHKSDCDRNTMLGLMREAIRYAKGQVAMHISPDHPALTLFQQLGFKSELLALRLDSTVSMAVA</sequence>
<dbReference type="AlphaFoldDB" id="A0A2D0MZX5"/>
<evidence type="ECO:0000313" key="2">
    <source>
        <dbReference type="Proteomes" id="UP000223913"/>
    </source>
</evidence>
<comment type="caution">
    <text evidence="1">The sequence shown here is derived from an EMBL/GenBank/DDBJ whole genome shotgun (WGS) entry which is preliminary data.</text>
</comment>
<dbReference type="SUPFAM" id="SSF55729">
    <property type="entry name" value="Acyl-CoA N-acyltransferases (Nat)"/>
    <property type="match status" value="1"/>
</dbReference>
<protein>
    <recommendedName>
        <fullName evidence="3">N-acetyltransferase domain-containing protein</fullName>
    </recommendedName>
</protein>
<dbReference type="OrthoDB" id="7585366at2"/>
<keyword evidence="2" id="KW-1185">Reference proteome</keyword>